<name>A0AAU9WEY7_9CNID</name>
<dbReference type="AlphaFoldDB" id="A0AAU9WEY7"/>
<proteinExistence type="predicted"/>
<dbReference type="EMBL" id="CALNXJ010000014">
    <property type="protein sequence ID" value="CAH3114787.1"/>
    <property type="molecule type" value="Genomic_DNA"/>
</dbReference>
<comment type="caution">
    <text evidence="1">The sequence shown here is derived from an EMBL/GenBank/DDBJ whole genome shotgun (WGS) entry which is preliminary data.</text>
</comment>
<dbReference type="Proteomes" id="UP001159428">
    <property type="component" value="Unassembled WGS sequence"/>
</dbReference>
<reference evidence="1 2" key="1">
    <citation type="submission" date="2022-05" db="EMBL/GenBank/DDBJ databases">
        <authorList>
            <consortium name="Genoscope - CEA"/>
            <person name="William W."/>
        </authorList>
    </citation>
    <scope>NUCLEOTIDE SEQUENCE [LARGE SCALE GENOMIC DNA]</scope>
</reference>
<evidence type="ECO:0000313" key="2">
    <source>
        <dbReference type="Proteomes" id="UP001159428"/>
    </source>
</evidence>
<organism evidence="1 2">
    <name type="scientific">Pocillopora meandrina</name>
    <dbReference type="NCBI Taxonomy" id="46732"/>
    <lineage>
        <taxon>Eukaryota</taxon>
        <taxon>Metazoa</taxon>
        <taxon>Cnidaria</taxon>
        <taxon>Anthozoa</taxon>
        <taxon>Hexacorallia</taxon>
        <taxon>Scleractinia</taxon>
        <taxon>Astrocoeniina</taxon>
        <taxon>Pocilloporidae</taxon>
        <taxon>Pocillopora</taxon>
    </lineage>
</organism>
<keyword evidence="2" id="KW-1185">Reference proteome</keyword>
<sequence>MKERGWRVGLANVSYALSRPRRFSYDKFGEEGKHIFWGGISMEITYNDQSDIEKITLSNSTYLTWTRFVETGRTFQSGVEFMKLLVDYYGGFIAETKRHDADFMIKKYDKRAYDPHELDFDKVLLEGRGYITFKWEGEDLIIDNIRTWREDKNVFGNAMNARSSIRFGTELALAMD</sequence>
<gene>
    <name evidence="1" type="ORF">PMEA_00005641</name>
</gene>
<accession>A0AAU9WEY7</accession>
<protein>
    <submittedName>
        <fullName evidence="1">Uncharacterized protein</fullName>
    </submittedName>
</protein>
<evidence type="ECO:0000313" key="1">
    <source>
        <dbReference type="EMBL" id="CAH3114787.1"/>
    </source>
</evidence>